<name>B2KBU8_ELUMP</name>
<dbReference type="AlphaFoldDB" id="B2KBU8"/>
<organism evidence="3 4">
    <name type="scientific">Elusimicrobium minutum (strain Pei191)</name>
    <dbReference type="NCBI Taxonomy" id="445932"/>
    <lineage>
        <taxon>Bacteria</taxon>
        <taxon>Pseudomonadati</taxon>
        <taxon>Elusimicrobiota</taxon>
        <taxon>Elusimicrobia</taxon>
        <taxon>Elusimicrobiales</taxon>
        <taxon>Elusimicrobiaceae</taxon>
        <taxon>Elusimicrobium</taxon>
    </lineage>
</organism>
<keyword evidence="2" id="KW-1133">Transmembrane helix</keyword>
<dbReference type="EMBL" id="CP001055">
    <property type="protein sequence ID" value="ACC97852.1"/>
    <property type="molecule type" value="Genomic_DNA"/>
</dbReference>
<evidence type="ECO:0000313" key="3">
    <source>
        <dbReference type="EMBL" id="ACC97852.1"/>
    </source>
</evidence>
<dbReference type="RefSeq" id="WP_012414467.1">
    <property type="nucleotide sequence ID" value="NC_010644.1"/>
</dbReference>
<feature type="region of interest" description="Disordered" evidence="1">
    <location>
        <begin position="100"/>
        <end position="129"/>
    </location>
</feature>
<feature type="transmembrane region" description="Helical" evidence="2">
    <location>
        <begin position="202"/>
        <end position="222"/>
    </location>
</feature>
<dbReference type="HOGENOM" id="CLU_1173943_0_0_0"/>
<feature type="transmembrane region" description="Helical" evidence="2">
    <location>
        <begin position="138"/>
        <end position="160"/>
    </location>
</feature>
<keyword evidence="4" id="KW-1185">Reference proteome</keyword>
<keyword evidence="2" id="KW-0812">Transmembrane</keyword>
<feature type="transmembrane region" description="Helical" evidence="2">
    <location>
        <begin position="172"/>
        <end position="196"/>
    </location>
</feature>
<evidence type="ECO:0000256" key="1">
    <source>
        <dbReference type="SAM" id="MobiDB-lite"/>
    </source>
</evidence>
<feature type="compositionally biased region" description="Low complexity" evidence="1">
    <location>
        <begin position="108"/>
        <end position="125"/>
    </location>
</feature>
<reference evidence="3 4" key="1">
    <citation type="journal article" date="2009" name="Appl. Environ. Microbiol.">
        <title>Genomic analysis of 'Elusimicrobium minutum,' the first cultivated representative of the phylum 'Elusimicrobia' (formerly termite group 1).</title>
        <authorList>
            <person name="Herlemann D.P.R."/>
            <person name="Geissinger O."/>
            <person name="Ikeda-Ohtsubo W."/>
            <person name="Kunin V."/>
            <person name="Sun H."/>
            <person name="Lapidus A."/>
            <person name="Hugenholtz P."/>
            <person name="Brune A."/>
        </authorList>
    </citation>
    <scope>NUCLEOTIDE SEQUENCE [LARGE SCALE GENOMIC DNA]</scope>
    <source>
        <strain evidence="3 4">Pei191</strain>
    </source>
</reference>
<sequence>MLKSIAEHIYNFLADKRFALPLKASLVILSIAMLFLLNNFLGWSFNYSTNQKIKQLQAIVELKKSNTHTQEYLEHINKIEREILERKPFFSTLNVPSWLKKDSSSKLPQQTSTSEPTETPATTIIEKSDTPSPYKQPWLMLSAAWLFILTFMAVLFGVPFSKNFRAKDFPGYFAGLLILAFLIWLLQFLAGLIPPITSAKPWINYVLYSAFWLVAILLGTSFSESNDAEKRTEKRK</sequence>
<proteinExistence type="predicted"/>
<protein>
    <submittedName>
        <fullName evidence="3">Uncharacterized protein</fullName>
    </submittedName>
</protein>
<dbReference type="Proteomes" id="UP000001029">
    <property type="component" value="Chromosome"/>
</dbReference>
<keyword evidence="2" id="KW-0472">Membrane</keyword>
<evidence type="ECO:0000313" key="4">
    <source>
        <dbReference type="Proteomes" id="UP000001029"/>
    </source>
</evidence>
<feature type="transmembrane region" description="Helical" evidence="2">
    <location>
        <begin position="20"/>
        <end position="41"/>
    </location>
</feature>
<gene>
    <name evidence="3" type="ordered locus">Emin_0291</name>
</gene>
<accession>B2KBU8</accession>
<dbReference type="KEGG" id="emi:Emin_0291"/>
<evidence type="ECO:0000256" key="2">
    <source>
        <dbReference type="SAM" id="Phobius"/>
    </source>
</evidence>